<dbReference type="GeneID" id="68865897"/>
<organism evidence="1 2">
    <name type="scientific">Saccharolobus caldissimus</name>
    <dbReference type="NCBI Taxonomy" id="1702097"/>
    <lineage>
        <taxon>Archaea</taxon>
        <taxon>Thermoproteota</taxon>
        <taxon>Thermoprotei</taxon>
        <taxon>Sulfolobales</taxon>
        <taxon>Sulfolobaceae</taxon>
        <taxon>Saccharolobus</taxon>
    </lineage>
</organism>
<protein>
    <submittedName>
        <fullName evidence="1">Uncharacterized protein</fullName>
    </submittedName>
</protein>
<gene>
    <name evidence="1" type="ORF">SACC_11560</name>
</gene>
<keyword evidence="2" id="KW-1185">Reference proteome</keyword>
<dbReference type="Proteomes" id="UP001319921">
    <property type="component" value="Chromosome"/>
</dbReference>
<evidence type="ECO:0000313" key="2">
    <source>
        <dbReference type="Proteomes" id="UP001319921"/>
    </source>
</evidence>
<dbReference type="AlphaFoldDB" id="A0AAQ4CQQ8"/>
<sequence>MLGIMEGPKILPSGILYEGEDDEGKFKWKMEFRLKSEDNETRIGISVTADYRVSGLDRLLGRSPFALAEHIVKDHIVPYFKYYFKESVETNEIVPNLVYENNSNFAAILPELTNLIKNIEYGLLSISSDNINGDIIIKNGKFTFTKILYKGKVLEDENVLLELVSIPDKINVKLYSVNIDEVMHSLAQKVKMQNYS</sequence>
<accession>A0AAQ4CQQ8</accession>
<name>A0AAQ4CQQ8_9CREN</name>
<reference evidence="1 2" key="1">
    <citation type="journal article" date="2022" name="Microbiol. Resour. Announc.">
        <title>Complete Genome Sequence of the Hyperthermophilic and Acidophilic Archaeon Saccharolobus caldissimus Strain HS-3T.</title>
        <authorList>
            <person name="Sakai H.D."/>
            <person name="Kurosawa N."/>
        </authorList>
    </citation>
    <scope>NUCLEOTIDE SEQUENCE [LARGE SCALE GENOMIC DNA]</scope>
    <source>
        <strain evidence="1 2">JCM32116</strain>
    </source>
</reference>
<dbReference type="RefSeq" id="WP_229572068.1">
    <property type="nucleotide sequence ID" value="NZ_AP025226.1"/>
</dbReference>
<proteinExistence type="predicted"/>
<evidence type="ECO:0000313" key="1">
    <source>
        <dbReference type="EMBL" id="BDB98139.1"/>
    </source>
</evidence>
<dbReference type="KEGG" id="scas:SACC_11560"/>
<dbReference type="EMBL" id="AP025226">
    <property type="protein sequence ID" value="BDB98139.1"/>
    <property type="molecule type" value="Genomic_DNA"/>
</dbReference>